<evidence type="ECO:0000313" key="3">
    <source>
        <dbReference type="Proteomes" id="UP000245507"/>
    </source>
</evidence>
<evidence type="ECO:0000256" key="1">
    <source>
        <dbReference type="SAM" id="Phobius"/>
    </source>
</evidence>
<dbReference type="InterPro" id="IPR021449">
    <property type="entry name" value="DUF3099"/>
</dbReference>
<keyword evidence="1" id="KW-0472">Membrane</keyword>
<keyword evidence="1" id="KW-1133">Transmembrane helix</keyword>
<comment type="caution">
    <text evidence="2">The sequence shown here is derived from an EMBL/GenBank/DDBJ whole genome shotgun (WGS) entry which is preliminary data.</text>
</comment>
<name>A0A316TNL4_9ACTN</name>
<proteinExistence type="predicted"/>
<accession>A0A316TNL4</accession>
<gene>
    <name evidence="2" type="ORF">DJ010_07240</name>
</gene>
<reference evidence="2 3" key="1">
    <citation type="submission" date="2018-05" db="EMBL/GenBank/DDBJ databases">
        <title>Nocardioides silvaticus genome.</title>
        <authorList>
            <person name="Li C."/>
            <person name="Wang G."/>
        </authorList>
    </citation>
    <scope>NUCLEOTIDE SEQUENCE [LARGE SCALE GENOMIC DNA]</scope>
    <source>
        <strain evidence="2 3">CCTCC AB 2018079</strain>
    </source>
</reference>
<keyword evidence="1" id="KW-0812">Transmembrane</keyword>
<protein>
    <submittedName>
        <fullName evidence="2">DUF3099 domain-containing protein</fullName>
    </submittedName>
</protein>
<dbReference type="OrthoDB" id="4229919at2"/>
<dbReference type="EMBL" id="QGDD01000002">
    <property type="protein sequence ID" value="PWN03852.1"/>
    <property type="molecule type" value="Genomic_DNA"/>
</dbReference>
<keyword evidence="3" id="KW-1185">Reference proteome</keyword>
<dbReference type="AlphaFoldDB" id="A0A316TNL4"/>
<dbReference type="RefSeq" id="WP_109692940.1">
    <property type="nucleotide sequence ID" value="NZ_QGDD01000002.1"/>
</dbReference>
<sequence>MSDNPIRITTVGSSPEADLARRQKRYMISMSIRTLCFIGAAVAGMAGLNWLWPILILAALVLPYVAVVNANAATTRRDAIPLTDGGRSDRQLGSK</sequence>
<feature type="transmembrane region" description="Helical" evidence="1">
    <location>
        <begin position="50"/>
        <end position="68"/>
    </location>
</feature>
<dbReference type="Pfam" id="PF11298">
    <property type="entry name" value="DUF3099"/>
    <property type="match status" value="1"/>
</dbReference>
<feature type="transmembrane region" description="Helical" evidence="1">
    <location>
        <begin position="26"/>
        <end position="44"/>
    </location>
</feature>
<evidence type="ECO:0000313" key="2">
    <source>
        <dbReference type="EMBL" id="PWN03852.1"/>
    </source>
</evidence>
<dbReference type="Proteomes" id="UP000245507">
    <property type="component" value="Unassembled WGS sequence"/>
</dbReference>
<organism evidence="2 3">
    <name type="scientific">Nocardioides silvaticus</name>
    <dbReference type="NCBI Taxonomy" id="2201891"/>
    <lineage>
        <taxon>Bacteria</taxon>
        <taxon>Bacillati</taxon>
        <taxon>Actinomycetota</taxon>
        <taxon>Actinomycetes</taxon>
        <taxon>Propionibacteriales</taxon>
        <taxon>Nocardioidaceae</taxon>
        <taxon>Nocardioides</taxon>
    </lineage>
</organism>